<sequence>MIRTLLAHSSVPPSFWHHALQMATYLLNILPRKNLSNHSPTQLLYHRDPSYTHLRVFGCLCYPLFPSTTINKLQPRSTPCVFLGYPTNHRGYKCFDLSQRKIIISRHVIFDETKFPFAHMSSQPLTTYDHFTDDLHPSLVHQWTNPTLQSPLDDLPSSSPPVPNPPSTSPARPHNPSHTSSNTTISSSLPTSTPDTSPPPTPLAQPAPPTRTMATRSMQGIYKPRKLFNLSVTIDDPTISPLPKNPKLALSDPNWKAAMQSEFNALIKNNTWDLVPRPCDVNIIRYCRCGL</sequence>
<dbReference type="EMBL" id="ASHM01066567">
    <property type="protein sequence ID" value="PNX91538.1"/>
    <property type="molecule type" value="Genomic_DNA"/>
</dbReference>
<feature type="compositionally biased region" description="Pro residues" evidence="1">
    <location>
        <begin position="196"/>
        <end position="209"/>
    </location>
</feature>
<accession>A0A2K3ML65</accession>
<evidence type="ECO:0000313" key="3">
    <source>
        <dbReference type="EMBL" id="PNX91538.1"/>
    </source>
</evidence>
<organism evidence="3 4">
    <name type="scientific">Trifolium pratense</name>
    <name type="common">Red clover</name>
    <dbReference type="NCBI Taxonomy" id="57577"/>
    <lineage>
        <taxon>Eukaryota</taxon>
        <taxon>Viridiplantae</taxon>
        <taxon>Streptophyta</taxon>
        <taxon>Embryophyta</taxon>
        <taxon>Tracheophyta</taxon>
        <taxon>Spermatophyta</taxon>
        <taxon>Magnoliopsida</taxon>
        <taxon>eudicotyledons</taxon>
        <taxon>Gunneridae</taxon>
        <taxon>Pentapetalae</taxon>
        <taxon>rosids</taxon>
        <taxon>fabids</taxon>
        <taxon>Fabales</taxon>
        <taxon>Fabaceae</taxon>
        <taxon>Papilionoideae</taxon>
        <taxon>50 kb inversion clade</taxon>
        <taxon>NPAAA clade</taxon>
        <taxon>Hologalegina</taxon>
        <taxon>IRL clade</taxon>
        <taxon>Trifolieae</taxon>
        <taxon>Trifolium</taxon>
    </lineage>
</organism>
<protein>
    <submittedName>
        <fullName evidence="3">Disease resistance protein rga3-like</fullName>
    </submittedName>
</protein>
<comment type="caution">
    <text evidence="3">The sequence shown here is derived from an EMBL/GenBank/DDBJ whole genome shotgun (WGS) entry which is preliminary data.</text>
</comment>
<dbReference type="Pfam" id="PF25597">
    <property type="entry name" value="SH3_retrovirus"/>
    <property type="match status" value="1"/>
</dbReference>
<feature type="compositionally biased region" description="Low complexity" evidence="1">
    <location>
        <begin position="146"/>
        <end position="157"/>
    </location>
</feature>
<dbReference type="Proteomes" id="UP000236291">
    <property type="component" value="Unassembled WGS sequence"/>
</dbReference>
<evidence type="ECO:0000256" key="1">
    <source>
        <dbReference type="SAM" id="MobiDB-lite"/>
    </source>
</evidence>
<evidence type="ECO:0000259" key="2">
    <source>
        <dbReference type="Pfam" id="PF25597"/>
    </source>
</evidence>
<dbReference type="PANTHER" id="PTHR42648:SF26">
    <property type="entry name" value="INTEGRASE CATALYTIC DOMAIN-CONTAINING PROTEIN"/>
    <property type="match status" value="1"/>
</dbReference>
<dbReference type="STRING" id="57577.A0A2K3ML65"/>
<reference evidence="3 4" key="2">
    <citation type="journal article" date="2017" name="Front. Plant Sci.">
        <title>Gene Classification and Mining of Molecular Markers Useful in Red Clover (Trifolium pratense) Breeding.</title>
        <authorList>
            <person name="Istvanek J."/>
            <person name="Dluhosova J."/>
            <person name="Dluhos P."/>
            <person name="Patkova L."/>
            <person name="Nedelnik J."/>
            <person name="Repkova J."/>
        </authorList>
    </citation>
    <scope>NUCLEOTIDE SEQUENCE [LARGE SCALE GENOMIC DNA]</scope>
    <source>
        <strain evidence="4">cv. Tatra</strain>
        <tissue evidence="3">Young leaves</tissue>
    </source>
</reference>
<feature type="domain" description="Retroviral polymerase SH3-like" evidence="2">
    <location>
        <begin position="59"/>
        <end position="119"/>
    </location>
</feature>
<dbReference type="InterPro" id="IPR012337">
    <property type="entry name" value="RNaseH-like_sf"/>
</dbReference>
<feature type="region of interest" description="Disordered" evidence="1">
    <location>
        <begin position="145"/>
        <end position="213"/>
    </location>
</feature>
<dbReference type="InterPro" id="IPR057670">
    <property type="entry name" value="SH3_retrovirus"/>
</dbReference>
<proteinExistence type="predicted"/>
<gene>
    <name evidence="3" type="ORF">L195_g047669</name>
</gene>
<dbReference type="InterPro" id="IPR039537">
    <property type="entry name" value="Retrotran_Ty1/copia-like"/>
</dbReference>
<name>A0A2K3ML65_TRIPR</name>
<dbReference type="AlphaFoldDB" id="A0A2K3ML65"/>
<dbReference type="SUPFAM" id="SSF53098">
    <property type="entry name" value="Ribonuclease H-like"/>
    <property type="match status" value="1"/>
</dbReference>
<reference evidence="3 4" key="1">
    <citation type="journal article" date="2014" name="Am. J. Bot.">
        <title>Genome assembly and annotation for red clover (Trifolium pratense; Fabaceae).</title>
        <authorList>
            <person name="Istvanek J."/>
            <person name="Jaros M."/>
            <person name="Krenek A."/>
            <person name="Repkova J."/>
        </authorList>
    </citation>
    <scope>NUCLEOTIDE SEQUENCE [LARGE SCALE GENOMIC DNA]</scope>
    <source>
        <strain evidence="4">cv. Tatra</strain>
        <tissue evidence="3">Young leaves</tissue>
    </source>
</reference>
<feature type="compositionally biased region" description="Pro residues" evidence="1">
    <location>
        <begin position="158"/>
        <end position="168"/>
    </location>
</feature>
<evidence type="ECO:0000313" key="4">
    <source>
        <dbReference type="Proteomes" id="UP000236291"/>
    </source>
</evidence>
<dbReference type="PANTHER" id="PTHR42648">
    <property type="entry name" value="TRANSPOSASE, PUTATIVE-RELATED"/>
    <property type="match status" value="1"/>
</dbReference>
<feature type="compositionally biased region" description="Low complexity" evidence="1">
    <location>
        <begin position="174"/>
        <end position="195"/>
    </location>
</feature>